<name>A0ABV2IT00_9BURK</name>
<dbReference type="EMBL" id="JBEPLS010000034">
    <property type="protein sequence ID" value="MET3606087.1"/>
    <property type="molecule type" value="Genomic_DNA"/>
</dbReference>
<dbReference type="Gene3D" id="3.10.20.280">
    <property type="entry name" value="RnfH-like"/>
    <property type="match status" value="1"/>
</dbReference>
<organism evidence="4 5">
    <name type="scientific">Sphaerotilus sulfidivorans</name>
    <dbReference type="NCBI Taxonomy" id="639200"/>
    <lineage>
        <taxon>Bacteria</taxon>
        <taxon>Pseudomonadati</taxon>
        <taxon>Pseudomonadota</taxon>
        <taxon>Betaproteobacteria</taxon>
        <taxon>Burkholderiales</taxon>
        <taxon>Sphaerotilaceae</taxon>
        <taxon>Sphaerotilus</taxon>
    </lineage>
</organism>
<protein>
    <recommendedName>
        <fullName evidence="2">UPF0125 protein ABIC99_003922</fullName>
    </recommendedName>
</protein>
<dbReference type="PANTHER" id="PTHR37483">
    <property type="entry name" value="UPF0125 PROTEIN RATB"/>
    <property type="match status" value="1"/>
</dbReference>
<comment type="similarity">
    <text evidence="1 2">Belongs to the UPF0125 (RnfH) family.</text>
</comment>
<dbReference type="InterPro" id="IPR016155">
    <property type="entry name" value="Mopterin_synth/thiamin_S_b"/>
</dbReference>
<reference evidence="4 5" key="1">
    <citation type="submission" date="2024-06" db="EMBL/GenBank/DDBJ databases">
        <title>Genomic Encyclopedia of Type Strains, Phase IV (KMG-IV): sequencing the most valuable type-strain genomes for metagenomic binning, comparative biology and taxonomic classification.</title>
        <authorList>
            <person name="Goeker M."/>
        </authorList>
    </citation>
    <scope>NUCLEOTIDE SEQUENCE [LARGE SCALE GENOMIC DNA]</scope>
    <source>
        <strain evidence="4 5">D-501</strain>
    </source>
</reference>
<dbReference type="HAMAP" id="MF_00460">
    <property type="entry name" value="UPF0125_RnfH"/>
    <property type="match status" value="1"/>
</dbReference>
<dbReference type="RefSeq" id="WP_244954466.1">
    <property type="nucleotide sequence ID" value="NZ_CP035708.1"/>
</dbReference>
<feature type="compositionally biased region" description="Basic and acidic residues" evidence="3">
    <location>
        <begin position="88"/>
        <end position="105"/>
    </location>
</feature>
<gene>
    <name evidence="4" type="ORF">ABIC99_003922</name>
</gene>
<dbReference type="SUPFAM" id="SSF54285">
    <property type="entry name" value="MoaD/ThiS"/>
    <property type="match status" value="1"/>
</dbReference>
<evidence type="ECO:0000256" key="1">
    <source>
        <dbReference type="ARBA" id="ARBA00010645"/>
    </source>
</evidence>
<accession>A0ABV2IT00</accession>
<dbReference type="InterPro" id="IPR037021">
    <property type="entry name" value="RnfH_sf"/>
</dbReference>
<feature type="region of interest" description="Disordered" evidence="3">
    <location>
        <begin position="82"/>
        <end position="125"/>
    </location>
</feature>
<proteinExistence type="inferred from homology"/>
<evidence type="ECO:0000256" key="2">
    <source>
        <dbReference type="HAMAP-Rule" id="MF_00460"/>
    </source>
</evidence>
<dbReference type="InterPro" id="IPR005346">
    <property type="entry name" value="RnfH"/>
</dbReference>
<dbReference type="PANTHER" id="PTHR37483:SF1">
    <property type="entry name" value="UPF0125 PROTEIN RATB"/>
    <property type="match status" value="1"/>
</dbReference>
<dbReference type="Proteomes" id="UP001549111">
    <property type="component" value="Unassembled WGS sequence"/>
</dbReference>
<evidence type="ECO:0000256" key="3">
    <source>
        <dbReference type="SAM" id="MobiDB-lite"/>
    </source>
</evidence>
<comment type="caution">
    <text evidence="4">The sequence shown here is derived from an EMBL/GenBank/DDBJ whole genome shotgun (WGS) entry which is preliminary data.</text>
</comment>
<keyword evidence="5" id="KW-1185">Reference proteome</keyword>
<evidence type="ECO:0000313" key="4">
    <source>
        <dbReference type="EMBL" id="MET3606087.1"/>
    </source>
</evidence>
<dbReference type="Pfam" id="PF03658">
    <property type="entry name" value="Ub-RnfH"/>
    <property type="match status" value="1"/>
</dbReference>
<sequence>MAGAEITPSVTPIAAPASLPMQVEVAFSPGPRQIDRVRVMLPAGASAAQALAASGLVARHAALARTEGLAFGIGGRLVAPEAPMQPGDRLDICRPLKVDPKEARRQRYRAQGEGGRRRVSGSRSR</sequence>
<evidence type="ECO:0000313" key="5">
    <source>
        <dbReference type="Proteomes" id="UP001549111"/>
    </source>
</evidence>